<dbReference type="InterPro" id="IPR011032">
    <property type="entry name" value="GroES-like_sf"/>
</dbReference>
<dbReference type="FunFam" id="3.40.50.720:FF:000121">
    <property type="entry name" value="Prostaglandin reductase 2"/>
    <property type="match status" value="1"/>
</dbReference>
<dbReference type="OrthoDB" id="9992527at2759"/>
<organism evidence="3 4">
    <name type="scientific">Trypanosoma brucei gambiense (strain MHOM/CI/86/DAL972)</name>
    <dbReference type="NCBI Taxonomy" id="679716"/>
    <lineage>
        <taxon>Eukaryota</taxon>
        <taxon>Discoba</taxon>
        <taxon>Euglenozoa</taxon>
        <taxon>Kinetoplastea</taxon>
        <taxon>Metakinetoplastina</taxon>
        <taxon>Trypanosomatida</taxon>
        <taxon>Trypanosomatidae</taxon>
        <taxon>Trypanosoma</taxon>
    </lineage>
</organism>
<sequence>MQRKIVAKRLSSNFREATEVLSSPIPSYLKSTELLVKNRFVGINASDINFTAGKYLPGTVPPFDCGFEALGEVVAVGDGIKQFCAGDVVVTQAFGAFCEYQVVPSRSAKKVPLLKCEYLPLDLSGTTASISIGEILKPLRGELAVVTAAGGGTGQFAVQILKKVYDCTVVGVTSSCSKENMLKELGCDHVIVGERESVGEAMKQLMPTGVNVAYESVGGDMLDVVVDNISLRGRVLSIGGISGYSNGGSWDYSEKGKAPLPMRLLSKSASLNTFFLPHYIKYAKLHFSRLCQMYEQGTLQSCIDPSKFKGLEAVADAVEYMYERRNKGKVIVEI</sequence>
<dbReference type="Gene3D" id="3.90.180.10">
    <property type="entry name" value="Medium-chain alcohol dehydrogenases, catalytic domain"/>
    <property type="match status" value="1"/>
</dbReference>
<dbReference type="SMART" id="SM00829">
    <property type="entry name" value="PKS_ER"/>
    <property type="match status" value="1"/>
</dbReference>
<dbReference type="RefSeq" id="XP_011778338.1">
    <property type="nucleotide sequence ID" value="XM_011780036.1"/>
</dbReference>
<dbReference type="GO" id="GO:0005739">
    <property type="term" value="C:mitochondrion"/>
    <property type="evidence" value="ECO:0007669"/>
    <property type="project" value="TreeGrafter"/>
</dbReference>
<reference evidence="4" key="1">
    <citation type="journal article" date="2010" name="PLoS Negl. Trop. Dis.">
        <title>The genome sequence of Trypanosoma brucei gambiense, causative agent of chronic human african trypanosomiasis.</title>
        <authorList>
            <person name="Jackson A.P."/>
            <person name="Sanders M."/>
            <person name="Berry A."/>
            <person name="McQuillan J."/>
            <person name="Aslett M.A."/>
            <person name="Quail M.A."/>
            <person name="Chukualim B."/>
            <person name="Capewell P."/>
            <person name="MacLeod A."/>
            <person name="Melville S.E."/>
            <person name="Gibson W."/>
            <person name="Barry J.D."/>
            <person name="Berriman M."/>
            <person name="Hertz-Fowler C."/>
        </authorList>
    </citation>
    <scope>NUCLEOTIDE SEQUENCE [LARGE SCALE GENOMIC DNA]</scope>
    <source>
        <strain evidence="4">MHOM/CI/86/DAL972</strain>
    </source>
</reference>
<dbReference type="GeneID" id="23864350"/>
<dbReference type="EC" id="1.6.5.5" evidence="3"/>
<evidence type="ECO:0000313" key="4">
    <source>
        <dbReference type="Proteomes" id="UP000002316"/>
    </source>
</evidence>
<dbReference type="Proteomes" id="UP000002316">
    <property type="component" value="Chromosome 10"/>
</dbReference>
<gene>
    <name evidence="3" type="ORF">TbgDal_X11690</name>
</gene>
<dbReference type="InterPro" id="IPR051397">
    <property type="entry name" value="Zn-ADH-like_protein"/>
</dbReference>
<evidence type="ECO:0000259" key="2">
    <source>
        <dbReference type="SMART" id="SM00829"/>
    </source>
</evidence>
<dbReference type="InterPro" id="IPR013154">
    <property type="entry name" value="ADH-like_N"/>
</dbReference>
<dbReference type="PANTHER" id="PTHR43677">
    <property type="entry name" value="SHORT-CHAIN DEHYDROGENASE/REDUCTASE"/>
    <property type="match status" value="1"/>
</dbReference>
<evidence type="ECO:0000313" key="3">
    <source>
        <dbReference type="EMBL" id="CBH16074.1"/>
    </source>
</evidence>
<dbReference type="Gene3D" id="3.40.50.720">
    <property type="entry name" value="NAD(P)-binding Rossmann-like Domain"/>
    <property type="match status" value="1"/>
</dbReference>
<feature type="domain" description="Enoyl reductase (ER)" evidence="2">
    <location>
        <begin position="9"/>
        <end position="332"/>
    </location>
</feature>
<dbReference type="InterPro" id="IPR020843">
    <property type="entry name" value="ER"/>
</dbReference>
<protein>
    <submittedName>
        <fullName evidence="3">Oxidoreductase, putative</fullName>
        <ecNumber evidence="3">1.6.5.5</ecNumber>
    </submittedName>
</protein>
<dbReference type="InterPro" id="IPR013149">
    <property type="entry name" value="ADH-like_C"/>
</dbReference>
<dbReference type="CDD" id="cd08250">
    <property type="entry name" value="Mgc45594_like"/>
    <property type="match status" value="1"/>
</dbReference>
<dbReference type="AlphaFoldDB" id="D0A480"/>
<dbReference type="SUPFAM" id="SSF51735">
    <property type="entry name" value="NAD(P)-binding Rossmann-fold domains"/>
    <property type="match status" value="1"/>
</dbReference>
<dbReference type="Pfam" id="PF00107">
    <property type="entry name" value="ADH_zinc_N"/>
    <property type="match status" value="1"/>
</dbReference>
<dbReference type="Pfam" id="PF08240">
    <property type="entry name" value="ADH_N"/>
    <property type="match status" value="1"/>
</dbReference>
<accession>D0A480</accession>
<dbReference type="SUPFAM" id="SSF50129">
    <property type="entry name" value="GroES-like"/>
    <property type="match status" value="1"/>
</dbReference>
<proteinExistence type="predicted"/>
<keyword evidence="1 3" id="KW-0560">Oxidoreductase</keyword>
<dbReference type="KEGG" id="tbg:TbgDal_X11690"/>
<dbReference type="EMBL" id="FN554973">
    <property type="protein sequence ID" value="CBH16074.1"/>
    <property type="molecule type" value="Genomic_DNA"/>
</dbReference>
<dbReference type="VEuPathDB" id="TriTrypDB:Tbg972.10.11690"/>
<dbReference type="InterPro" id="IPR036291">
    <property type="entry name" value="NAD(P)-bd_dom_sf"/>
</dbReference>
<dbReference type="GO" id="GO:0003960">
    <property type="term" value="F:quinone reductase (NADPH) activity"/>
    <property type="evidence" value="ECO:0007669"/>
    <property type="project" value="UniProtKB-EC"/>
</dbReference>
<dbReference type="PANTHER" id="PTHR43677:SF3">
    <property type="entry name" value="PROSTAGLANDIN REDUCTASE 3"/>
    <property type="match status" value="1"/>
</dbReference>
<name>D0A480_TRYB9</name>
<evidence type="ECO:0000256" key="1">
    <source>
        <dbReference type="ARBA" id="ARBA00023002"/>
    </source>
</evidence>